<reference evidence="7 8" key="1">
    <citation type="journal article" date="2018" name="Sci. Data">
        <title>The draft genome sequence of cork oak.</title>
        <authorList>
            <person name="Ramos A.M."/>
            <person name="Usie A."/>
            <person name="Barbosa P."/>
            <person name="Barros P.M."/>
            <person name="Capote T."/>
            <person name="Chaves I."/>
            <person name="Simoes F."/>
            <person name="Abreu I."/>
            <person name="Carrasquinho I."/>
            <person name="Faro C."/>
            <person name="Guimaraes J.B."/>
            <person name="Mendonca D."/>
            <person name="Nobrega F."/>
            <person name="Rodrigues L."/>
            <person name="Saibo N.J.M."/>
            <person name="Varela M.C."/>
            <person name="Egas C."/>
            <person name="Matos J."/>
            <person name="Miguel C.M."/>
            <person name="Oliveira M.M."/>
            <person name="Ricardo C.P."/>
            <person name="Goncalves S."/>
        </authorList>
    </citation>
    <scope>NUCLEOTIDE SEQUENCE [LARGE SCALE GENOMIC DNA]</scope>
    <source>
        <strain evidence="8">cv. HL8</strain>
    </source>
</reference>
<evidence type="ECO:0000259" key="6">
    <source>
        <dbReference type="PROSITE" id="PS50808"/>
    </source>
</evidence>
<dbReference type="Proteomes" id="UP000237347">
    <property type="component" value="Unassembled WGS sequence"/>
</dbReference>
<evidence type="ECO:0000313" key="8">
    <source>
        <dbReference type="Proteomes" id="UP000237347"/>
    </source>
</evidence>
<evidence type="ECO:0000256" key="2">
    <source>
        <dbReference type="ARBA" id="ARBA00022771"/>
    </source>
</evidence>
<evidence type="ECO:0000256" key="4">
    <source>
        <dbReference type="PROSITE-ProRule" id="PRU00027"/>
    </source>
</evidence>
<accession>A0AAW0JWF3</accession>
<protein>
    <recommendedName>
        <fullName evidence="6">BED-type domain-containing protein</fullName>
    </recommendedName>
</protein>
<dbReference type="InterPro" id="IPR003656">
    <property type="entry name" value="Znf_BED"/>
</dbReference>
<feature type="domain" description="BED-type" evidence="6">
    <location>
        <begin position="14"/>
        <end position="77"/>
    </location>
</feature>
<evidence type="ECO:0000313" key="7">
    <source>
        <dbReference type="EMBL" id="KAK7830708.1"/>
    </source>
</evidence>
<keyword evidence="3" id="KW-0862">Zinc</keyword>
<keyword evidence="1" id="KW-0479">Metal-binding</keyword>
<dbReference type="PROSITE" id="PS50808">
    <property type="entry name" value="ZF_BED"/>
    <property type="match status" value="1"/>
</dbReference>
<feature type="region of interest" description="Disordered" evidence="5">
    <location>
        <begin position="304"/>
        <end position="324"/>
    </location>
</feature>
<dbReference type="PANTHER" id="PTHR46951:SF2">
    <property type="entry name" value="BED-TYPE DOMAIN-CONTAINING PROTEIN"/>
    <property type="match status" value="1"/>
</dbReference>
<dbReference type="EMBL" id="PKMF04000457">
    <property type="protein sequence ID" value="KAK7830708.1"/>
    <property type="molecule type" value="Genomic_DNA"/>
</dbReference>
<dbReference type="GO" id="GO:0003677">
    <property type="term" value="F:DNA binding"/>
    <property type="evidence" value="ECO:0007669"/>
    <property type="project" value="InterPro"/>
</dbReference>
<organism evidence="7 8">
    <name type="scientific">Quercus suber</name>
    <name type="common">Cork oak</name>
    <dbReference type="NCBI Taxonomy" id="58331"/>
    <lineage>
        <taxon>Eukaryota</taxon>
        <taxon>Viridiplantae</taxon>
        <taxon>Streptophyta</taxon>
        <taxon>Embryophyta</taxon>
        <taxon>Tracheophyta</taxon>
        <taxon>Spermatophyta</taxon>
        <taxon>Magnoliopsida</taxon>
        <taxon>eudicotyledons</taxon>
        <taxon>Gunneridae</taxon>
        <taxon>Pentapetalae</taxon>
        <taxon>rosids</taxon>
        <taxon>fabids</taxon>
        <taxon>Fagales</taxon>
        <taxon>Fagaceae</taxon>
        <taxon>Quercus</taxon>
    </lineage>
</organism>
<evidence type="ECO:0000256" key="5">
    <source>
        <dbReference type="SAM" id="MobiDB-lite"/>
    </source>
</evidence>
<evidence type="ECO:0000256" key="3">
    <source>
        <dbReference type="ARBA" id="ARBA00022833"/>
    </source>
</evidence>
<evidence type="ECO:0000256" key="1">
    <source>
        <dbReference type="ARBA" id="ARBA00022723"/>
    </source>
</evidence>
<dbReference type="AlphaFoldDB" id="A0AAW0JWF3"/>
<keyword evidence="8" id="KW-1185">Reference proteome</keyword>
<dbReference type="PANTHER" id="PTHR46951">
    <property type="entry name" value="BED-TYPE DOMAIN-CONTAINING PROTEIN"/>
    <property type="match status" value="1"/>
</dbReference>
<comment type="caution">
    <text evidence="7">The sequence shown here is derived from an EMBL/GenBank/DDBJ whole genome shotgun (WGS) entry which is preliminary data.</text>
</comment>
<dbReference type="GO" id="GO:0008270">
    <property type="term" value="F:zinc ion binding"/>
    <property type="evidence" value="ECO:0007669"/>
    <property type="project" value="UniProtKB-KW"/>
</dbReference>
<gene>
    <name evidence="7" type="ORF">CFP56_027995</name>
</gene>
<sequence length="324" mass="35259">MSLDSLEPSPISQTKQDPAWKHCQLFVKKNANGVKEELKKCTYCGKFFKGGGIHRIKEHLAGRKGNGPTCDQVPSEVRILMKQVLNARHSGAKKNKTQIIISTTPGVDHNTPLKLIEAPDLGCNGRGVGNESVDRALLGSISTPNLDLLANREEDVATSNVSVDGRKRRRRDLNASVLDPSASANSNGGIDFSSPSPVPCEIDNVFANCARSISGGAPNSKLLVNHDEEEEEEIGIGGTSMDRKKRIHKNKEQDYMDPISFDCMSLVEDWVMEKEVCFEDCGSSDWVSLNPPTTNTIQLGASVDDDAEDLGTGFDDNEIFDGSK</sequence>
<feature type="region of interest" description="Disordered" evidence="5">
    <location>
        <begin position="155"/>
        <end position="190"/>
    </location>
</feature>
<name>A0AAW0JWF3_QUESU</name>
<proteinExistence type="predicted"/>
<keyword evidence="2 4" id="KW-0863">Zinc-finger</keyword>